<evidence type="ECO:0000256" key="1">
    <source>
        <dbReference type="SAM" id="MobiDB-lite"/>
    </source>
</evidence>
<comment type="caution">
    <text evidence="2">The sequence shown here is derived from an EMBL/GenBank/DDBJ whole genome shotgun (WGS) entry which is preliminary data.</text>
</comment>
<accession>A0A9N8D550</accession>
<feature type="compositionally biased region" description="Polar residues" evidence="1">
    <location>
        <begin position="179"/>
        <end position="192"/>
    </location>
</feature>
<organism evidence="2 3">
    <name type="scientific">Seminavis robusta</name>
    <dbReference type="NCBI Taxonomy" id="568900"/>
    <lineage>
        <taxon>Eukaryota</taxon>
        <taxon>Sar</taxon>
        <taxon>Stramenopiles</taxon>
        <taxon>Ochrophyta</taxon>
        <taxon>Bacillariophyta</taxon>
        <taxon>Bacillariophyceae</taxon>
        <taxon>Bacillariophycidae</taxon>
        <taxon>Naviculales</taxon>
        <taxon>Naviculaceae</taxon>
        <taxon>Seminavis</taxon>
    </lineage>
</organism>
<feature type="compositionally biased region" description="Low complexity" evidence="1">
    <location>
        <begin position="456"/>
        <end position="511"/>
    </location>
</feature>
<dbReference type="EMBL" id="CAICTM010000003">
    <property type="protein sequence ID" value="CAB9496254.1"/>
    <property type="molecule type" value="Genomic_DNA"/>
</dbReference>
<feature type="region of interest" description="Disordered" evidence="1">
    <location>
        <begin position="297"/>
        <end position="333"/>
    </location>
</feature>
<name>A0A9N8D550_9STRA</name>
<feature type="compositionally biased region" description="Low complexity" evidence="1">
    <location>
        <begin position="301"/>
        <end position="321"/>
    </location>
</feature>
<feature type="compositionally biased region" description="Basic and acidic residues" evidence="1">
    <location>
        <begin position="158"/>
        <end position="169"/>
    </location>
</feature>
<dbReference type="Proteomes" id="UP001153069">
    <property type="component" value="Unassembled WGS sequence"/>
</dbReference>
<reference evidence="2" key="1">
    <citation type="submission" date="2020-06" db="EMBL/GenBank/DDBJ databases">
        <authorList>
            <consortium name="Plant Systems Biology data submission"/>
        </authorList>
    </citation>
    <scope>NUCLEOTIDE SEQUENCE</scope>
    <source>
        <strain evidence="2">D6</strain>
    </source>
</reference>
<protein>
    <submittedName>
        <fullName evidence="2">Uncharacterized protein</fullName>
    </submittedName>
</protein>
<gene>
    <name evidence="2" type="ORF">SEMRO_3_G002290.1</name>
</gene>
<feature type="compositionally biased region" description="Low complexity" evidence="1">
    <location>
        <begin position="368"/>
        <end position="380"/>
    </location>
</feature>
<feature type="region of interest" description="Disordered" evidence="1">
    <location>
        <begin position="149"/>
        <end position="207"/>
    </location>
</feature>
<feature type="compositionally biased region" description="Low complexity" evidence="1">
    <location>
        <begin position="121"/>
        <end position="132"/>
    </location>
</feature>
<feature type="region of interest" description="Disordered" evidence="1">
    <location>
        <begin position="348"/>
        <end position="530"/>
    </location>
</feature>
<feature type="compositionally biased region" description="Low complexity" evidence="1">
    <location>
        <begin position="428"/>
        <end position="442"/>
    </location>
</feature>
<feature type="compositionally biased region" description="Basic residues" evidence="1">
    <location>
        <begin position="512"/>
        <end position="530"/>
    </location>
</feature>
<proteinExistence type="predicted"/>
<evidence type="ECO:0000313" key="2">
    <source>
        <dbReference type="EMBL" id="CAB9496254.1"/>
    </source>
</evidence>
<sequence length="530" mass="57480">MAPVQGDIVLGGTGMSGMSGIGMKGPPSTIDVPLGLPLSLECELDSVDPVGMVPPEVEIVKHRAPNVVRLLEQQKKKKKKSKKKIADPPPVIQYSDSIQEQELQLQLALKKEDDHWRHMRQSQTQSKKPQPQQDEDQQLKALSSYLVKSARKATTSHHIRDSNHVRDYQVSHQIPRARPQQQPHQEGLNSKQRPPMRRSISVPSLASVSTRDVMDYSSSCNLTTATEQSVSTAATATATATAPKEIGVDFSGRYTSTRRNSIDRKLSSYEQSAFLYDSVIHNTGNTPFTPPTPQFMLPSHATGTANKSNATTSTRATSNGNHTAKTNSQLPKLQPSMLAIFPGASSSSATTATKKHQSDAGIDSSYHSSANKTTSTASSSVCAGKRVVCKAPAPPKYDDDDSLPGLSPFRSSATSSETARHVQPPPAARASPSTRAPSSTRALPPSGRHEQPPPSSRASPSTRAPPSTRRAPPQWQQQAQQQQQQQQQQPQPSTRKNGNTSTGNNNSSTSSKPKRRWFLFRGKSLSHIHG</sequence>
<feature type="compositionally biased region" description="Polar residues" evidence="1">
    <location>
        <begin position="322"/>
        <end position="331"/>
    </location>
</feature>
<keyword evidence="3" id="KW-1185">Reference proteome</keyword>
<feature type="region of interest" description="Disordered" evidence="1">
    <location>
        <begin position="113"/>
        <end position="137"/>
    </location>
</feature>
<dbReference type="AlphaFoldDB" id="A0A9N8D550"/>
<evidence type="ECO:0000313" key="3">
    <source>
        <dbReference type="Proteomes" id="UP001153069"/>
    </source>
</evidence>
<feature type="region of interest" description="Disordered" evidence="1">
    <location>
        <begin position="73"/>
        <end position="92"/>
    </location>
</feature>